<dbReference type="EMBL" id="JBHRZH010000006">
    <property type="protein sequence ID" value="MFC3761113.1"/>
    <property type="molecule type" value="Genomic_DNA"/>
</dbReference>
<accession>A0ABV7Y7R0</accession>
<dbReference type="Proteomes" id="UP001595699">
    <property type="component" value="Unassembled WGS sequence"/>
</dbReference>
<reference evidence="2" key="1">
    <citation type="journal article" date="2019" name="Int. J. Syst. Evol. Microbiol.">
        <title>The Global Catalogue of Microorganisms (GCM) 10K type strain sequencing project: providing services to taxonomists for standard genome sequencing and annotation.</title>
        <authorList>
            <consortium name="The Broad Institute Genomics Platform"/>
            <consortium name="The Broad Institute Genome Sequencing Center for Infectious Disease"/>
            <person name="Wu L."/>
            <person name="Ma J."/>
        </authorList>
    </citation>
    <scope>NUCLEOTIDE SEQUENCE [LARGE SCALE GENOMIC DNA]</scope>
    <source>
        <strain evidence="2">CGMCC 4.7241</strain>
    </source>
</reference>
<evidence type="ECO:0000313" key="2">
    <source>
        <dbReference type="Proteomes" id="UP001595699"/>
    </source>
</evidence>
<comment type="caution">
    <text evidence="1">The sequence shown here is derived from an EMBL/GenBank/DDBJ whole genome shotgun (WGS) entry which is preliminary data.</text>
</comment>
<gene>
    <name evidence="1" type="ORF">ACFOUW_09700</name>
</gene>
<sequence>MIPDSIVESLDKLLANSSEAPATRELVAHVLAKLADELPEHYGPGAQWAYRGWLRRRANALETDRAWTRTLLADTRI</sequence>
<keyword evidence="2" id="KW-1185">Reference proteome</keyword>
<organism evidence="1 2">
    <name type="scientific">Tenggerimyces flavus</name>
    <dbReference type="NCBI Taxonomy" id="1708749"/>
    <lineage>
        <taxon>Bacteria</taxon>
        <taxon>Bacillati</taxon>
        <taxon>Actinomycetota</taxon>
        <taxon>Actinomycetes</taxon>
        <taxon>Propionibacteriales</taxon>
        <taxon>Nocardioidaceae</taxon>
        <taxon>Tenggerimyces</taxon>
    </lineage>
</organism>
<dbReference type="RefSeq" id="WP_205117329.1">
    <property type="nucleotide sequence ID" value="NZ_JAFBCM010000001.1"/>
</dbReference>
<name>A0ABV7Y7R0_9ACTN</name>
<proteinExistence type="predicted"/>
<evidence type="ECO:0000313" key="1">
    <source>
        <dbReference type="EMBL" id="MFC3761113.1"/>
    </source>
</evidence>
<protein>
    <submittedName>
        <fullName evidence="1">Uncharacterized protein</fullName>
    </submittedName>
</protein>